<dbReference type="GO" id="GO:0004020">
    <property type="term" value="F:adenylylsulfate kinase activity"/>
    <property type="evidence" value="ECO:0007669"/>
    <property type="project" value="UniProtKB-EC"/>
</dbReference>
<dbReference type="UniPathway" id="UPA00140">
    <property type="reaction ID" value="UER00205"/>
</dbReference>
<dbReference type="SUPFAM" id="SSF52540">
    <property type="entry name" value="P-loop containing nucleoside triphosphate hydrolases"/>
    <property type="match status" value="1"/>
</dbReference>
<dbReference type="RefSeq" id="WP_146959504.1">
    <property type="nucleotide sequence ID" value="NZ_CP042467.1"/>
</dbReference>
<dbReference type="GO" id="GO:0070814">
    <property type="term" value="P:hydrogen sulfide biosynthetic process"/>
    <property type="evidence" value="ECO:0007669"/>
    <property type="project" value="UniProtKB-UniPathway"/>
</dbReference>
<dbReference type="EC" id="2.7.1.25" evidence="2 6"/>
<dbReference type="GO" id="GO:0005524">
    <property type="term" value="F:ATP binding"/>
    <property type="evidence" value="ECO:0007669"/>
    <property type="project" value="UniProtKB-KW"/>
</dbReference>
<evidence type="ECO:0000256" key="1">
    <source>
        <dbReference type="ARBA" id="ARBA00001823"/>
    </source>
</evidence>
<dbReference type="InterPro" id="IPR002891">
    <property type="entry name" value="APS"/>
</dbReference>
<keyword evidence="5 6" id="KW-0067">ATP-binding</keyword>
<keyword evidence="3 6" id="KW-0808">Transferase</keyword>
<feature type="domain" description="APS kinase" evidence="7">
    <location>
        <begin position="2"/>
        <end position="146"/>
    </location>
</feature>
<evidence type="ECO:0000256" key="2">
    <source>
        <dbReference type="ARBA" id="ARBA00012121"/>
    </source>
</evidence>
<gene>
    <name evidence="8" type="primary">cysC</name>
    <name evidence="8" type="ORF">FRD01_10830</name>
</gene>
<dbReference type="KEGG" id="bbae:FRD01_10830"/>
<dbReference type="InterPro" id="IPR050512">
    <property type="entry name" value="Sulf_AdTrans/APS_kinase"/>
</dbReference>
<dbReference type="PANTHER" id="PTHR42700">
    <property type="entry name" value="SULFATE ADENYLYLTRANSFERASE"/>
    <property type="match status" value="1"/>
</dbReference>
<comment type="pathway">
    <text evidence="6">Sulfur metabolism; hydrogen sulfide biosynthesis; sulfite from sulfate: step 2/3.</text>
</comment>
<dbReference type="NCBIfam" id="NF003013">
    <property type="entry name" value="PRK03846.1"/>
    <property type="match status" value="1"/>
</dbReference>
<dbReference type="Gene3D" id="3.40.50.300">
    <property type="entry name" value="P-loop containing nucleotide triphosphate hydrolases"/>
    <property type="match status" value="1"/>
</dbReference>
<dbReference type="GO" id="GO:0019379">
    <property type="term" value="P:sulfate assimilation, phosphoadenylyl sulfate reduction by phosphoadenylyl-sulfate reductase (thioredoxin)"/>
    <property type="evidence" value="ECO:0007669"/>
    <property type="project" value="TreeGrafter"/>
</dbReference>
<dbReference type="Pfam" id="PF01583">
    <property type="entry name" value="APS_kinase"/>
    <property type="match status" value="1"/>
</dbReference>
<protein>
    <recommendedName>
        <fullName evidence="2 6">Adenylyl-sulfate kinase</fullName>
        <ecNumber evidence="2 6">2.7.1.25</ecNumber>
    </recommendedName>
</protein>
<evidence type="ECO:0000259" key="7">
    <source>
        <dbReference type="Pfam" id="PF01583"/>
    </source>
</evidence>
<dbReference type="InterPro" id="IPR027417">
    <property type="entry name" value="P-loop_NTPase"/>
</dbReference>
<name>A0A5B8XS58_9DELT</name>
<dbReference type="GO" id="GO:0005737">
    <property type="term" value="C:cytoplasm"/>
    <property type="evidence" value="ECO:0007669"/>
    <property type="project" value="TreeGrafter"/>
</dbReference>
<dbReference type="PANTHER" id="PTHR42700:SF1">
    <property type="entry name" value="SULFATE ADENYLYLTRANSFERASE"/>
    <property type="match status" value="1"/>
</dbReference>
<evidence type="ECO:0000313" key="8">
    <source>
        <dbReference type="EMBL" id="QED27718.1"/>
    </source>
</evidence>
<dbReference type="InterPro" id="IPR059117">
    <property type="entry name" value="APS_kinase_dom"/>
</dbReference>
<dbReference type="GO" id="GO:0010134">
    <property type="term" value="P:sulfate assimilation via adenylyl sulfate reduction"/>
    <property type="evidence" value="ECO:0007669"/>
    <property type="project" value="TreeGrafter"/>
</dbReference>
<dbReference type="OrthoDB" id="9804504at2"/>
<evidence type="ECO:0000256" key="5">
    <source>
        <dbReference type="ARBA" id="ARBA00022840"/>
    </source>
</evidence>
<evidence type="ECO:0000256" key="4">
    <source>
        <dbReference type="ARBA" id="ARBA00022741"/>
    </source>
</evidence>
<dbReference type="CDD" id="cd02027">
    <property type="entry name" value="APSK"/>
    <property type="match status" value="1"/>
</dbReference>
<evidence type="ECO:0000256" key="3">
    <source>
        <dbReference type="ARBA" id="ARBA00022679"/>
    </source>
</evidence>
<reference evidence="8 9" key="1">
    <citation type="submission" date="2019-08" db="EMBL/GenBank/DDBJ databases">
        <authorList>
            <person name="Liang Q."/>
        </authorList>
    </citation>
    <scope>NUCLEOTIDE SEQUENCE [LARGE SCALE GENOMIC DNA]</scope>
    <source>
        <strain evidence="8 9">V1718</strain>
    </source>
</reference>
<proteinExistence type="inferred from homology"/>
<comment type="catalytic activity">
    <reaction evidence="1 6">
        <text>adenosine 5'-phosphosulfate + ATP = 3'-phosphoadenylyl sulfate + ADP + H(+)</text>
        <dbReference type="Rhea" id="RHEA:24152"/>
        <dbReference type="ChEBI" id="CHEBI:15378"/>
        <dbReference type="ChEBI" id="CHEBI:30616"/>
        <dbReference type="ChEBI" id="CHEBI:58243"/>
        <dbReference type="ChEBI" id="CHEBI:58339"/>
        <dbReference type="ChEBI" id="CHEBI:456216"/>
        <dbReference type="EC" id="2.7.1.25"/>
    </reaction>
</comment>
<dbReference type="Proteomes" id="UP000321595">
    <property type="component" value="Chromosome"/>
</dbReference>
<dbReference type="EMBL" id="CP042467">
    <property type="protein sequence ID" value="QED27718.1"/>
    <property type="molecule type" value="Genomic_DNA"/>
</dbReference>
<dbReference type="GO" id="GO:0004781">
    <property type="term" value="F:sulfate adenylyltransferase (ATP) activity"/>
    <property type="evidence" value="ECO:0007669"/>
    <property type="project" value="TreeGrafter"/>
</dbReference>
<organism evidence="8 9">
    <name type="scientific">Microvenator marinus</name>
    <dbReference type="NCBI Taxonomy" id="2600177"/>
    <lineage>
        <taxon>Bacteria</taxon>
        <taxon>Deltaproteobacteria</taxon>
        <taxon>Bradymonadales</taxon>
        <taxon>Microvenatoraceae</taxon>
        <taxon>Microvenator</taxon>
    </lineage>
</organism>
<dbReference type="NCBIfam" id="TIGR00455">
    <property type="entry name" value="apsK"/>
    <property type="match status" value="1"/>
</dbReference>
<comment type="similarity">
    <text evidence="6">Belongs to the APS kinase family.</text>
</comment>
<comment type="function">
    <text evidence="6">Catalyzes the synthesis of activated sulfate.</text>
</comment>
<dbReference type="AlphaFoldDB" id="A0A5B8XS58"/>
<accession>A0A5B8XS58</accession>
<evidence type="ECO:0000256" key="6">
    <source>
        <dbReference type="RuleBase" id="RU004347"/>
    </source>
</evidence>
<evidence type="ECO:0000313" key="9">
    <source>
        <dbReference type="Proteomes" id="UP000321595"/>
    </source>
</evidence>
<keyword evidence="9" id="KW-1185">Reference proteome</keyword>
<keyword evidence="4 6" id="KW-0547">Nucleotide-binding</keyword>
<sequence length="169" mass="18158">MTTLWFTGLPGAGKTTLARALQDSVKPRHLIILDGDELRASISADLGFSPEDRSEQARRVAALARLLNNQGVSVAVCLVSPSSTDREMARQVVGTGFVEVFVDAPLEVVEERDPKGLYAKARRGELKGLTGLDAPYEAPVAPEVHLRSAETSLQECVQELLKVLGSGSF</sequence>
<keyword evidence="6 8" id="KW-0418">Kinase</keyword>